<evidence type="ECO:0000313" key="3">
    <source>
        <dbReference type="Proteomes" id="UP000202282"/>
    </source>
</evidence>
<keyword evidence="3" id="KW-1185">Reference proteome</keyword>
<dbReference type="Pfam" id="PF08443">
    <property type="entry name" value="RimK"/>
    <property type="match status" value="1"/>
</dbReference>
<dbReference type="Proteomes" id="UP000202282">
    <property type="component" value="Segment"/>
</dbReference>
<dbReference type="RefSeq" id="YP_009168433.1">
    <property type="nucleotide sequence ID" value="NC_027988.2"/>
</dbReference>
<dbReference type="GeneID" id="26040376"/>
<dbReference type="OrthoDB" id="5211at10239"/>
<name>A0A0R5ZWQ5_9CAUD</name>
<protein>
    <submittedName>
        <fullName evidence="2">ATP grasp protein</fullName>
    </submittedName>
</protein>
<proteinExistence type="predicted"/>
<dbReference type="GO" id="GO:0016879">
    <property type="term" value="F:ligase activity, forming carbon-nitrogen bonds"/>
    <property type="evidence" value="ECO:0007669"/>
    <property type="project" value="TreeGrafter"/>
</dbReference>
<accession>A0A0R5ZWQ5</accession>
<feature type="domain" description="ATP-grasp fold RimK-type" evidence="1">
    <location>
        <begin position="70"/>
        <end position="239"/>
    </location>
</feature>
<evidence type="ECO:0000313" key="2">
    <source>
        <dbReference type="EMBL" id="AJT60754.1"/>
    </source>
</evidence>
<dbReference type="PANTHER" id="PTHR21621">
    <property type="entry name" value="RIBOSOMAL PROTEIN S6 MODIFICATION PROTEIN"/>
    <property type="match status" value="1"/>
</dbReference>
<dbReference type="KEGG" id="vg:26040376"/>
<sequence>MKAYIYPYNKGSQSAKLLSEALNVKRLKLVGSKYKGNQLHTIINWGSSTLPDAVKKGFVLNSENAIINSSNKLKSFELFKENNVSIPPFFTTREEAEEAIQQGACIVCRTILSGHSGAGIVIADNVDELVKAPLYVTYIPKKHEYRYHVFMGKVIDVQRKARNKDVADEDVNWKVRNHDNGFIFMREGVVADERASEQAILAVQSLGLDFGAVDIIWNEKQDKYFVLEVNSAPGLTGTTLDNYVAAFKDVL</sequence>
<dbReference type="PANTHER" id="PTHR21621:SF0">
    <property type="entry name" value="BETA-CITRYLGLUTAMATE SYNTHASE B-RELATED"/>
    <property type="match status" value="1"/>
</dbReference>
<dbReference type="SUPFAM" id="SSF56059">
    <property type="entry name" value="Glutathione synthetase ATP-binding domain-like"/>
    <property type="match status" value="1"/>
</dbReference>
<evidence type="ECO:0000259" key="1">
    <source>
        <dbReference type="Pfam" id="PF08443"/>
    </source>
</evidence>
<dbReference type="Gene3D" id="3.30.470.20">
    <property type="entry name" value="ATP-grasp fold, B domain"/>
    <property type="match status" value="1"/>
</dbReference>
<dbReference type="EMBL" id="KP774835">
    <property type="protein sequence ID" value="AJT60754.1"/>
    <property type="molecule type" value="Genomic_DNA"/>
</dbReference>
<reference evidence="2 3" key="1">
    <citation type="journal article" date="2015" name="Genome Announc.">
        <title>Complete Genome Sequence of Citrobacter Phage CVT22 Isolated from the Gut of the Formosan Subterranean Termite, Coptotermes formosanus Shiraki.</title>
        <authorList>
            <person name="Tikhe C.V."/>
            <person name="Martin T.M."/>
            <person name="Gissendanner C.R."/>
            <person name="Husseneder C."/>
        </authorList>
    </citation>
    <scope>NUCLEOTIDE SEQUENCE [LARGE SCALE GENOMIC DNA]</scope>
</reference>
<dbReference type="InterPro" id="IPR013651">
    <property type="entry name" value="ATP-grasp_RimK-type"/>
</dbReference>
<organism evidence="2 3">
    <name type="scientific">Citrobacter phage CVT22</name>
    <dbReference type="NCBI Taxonomy" id="1622234"/>
    <lineage>
        <taxon>Viruses</taxon>
        <taxon>Duplodnaviria</taxon>
        <taxon>Heunggongvirae</taxon>
        <taxon>Uroviricota</taxon>
        <taxon>Caudoviricetes</taxon>
        <taxon>Zobellviridae</taxon>
        <taxon>Citrovirus</taxon>
        <taxon>Citrovirus coptotermitis</taxon>
    </lineage>
</organism>